<organism evidence="1 2">
    <name type="scientific">Alkalihalobacterium chitinilyticum</name>
    <dbReference type="NCBI Taxonomy" id="2980103"/>
    <lineage>
        <taxon>Bacteria</taxon>
        <taxon>Bacillati</taxon>
        <taxon>Bacillota</taxon>
        <taxon>Bacilli</taxon>
        <taxon>Bacillales</taxon>
        <taxon>Bacillaceae</taxon>
        <taxon>Alkalihalobacterium</taxon>
    </lineage>
</organism>
<accession>A0ABT5VDK9</accession>
<protein>
    <submittedName>
        <fullName evidence="1">Uncharacterized protein</fullName>
    </submittedName>
</protein>
<keyword evidence="2" id="KW-1185">Reference proteome</keyword>
<reference evidence="1" key="1">
    <citation type="submission" date="2024-05" db="EMBL/GenBank/DDBJ databases">
        <title>Alkalihalobacillus sp. strain MEB203 novel alkaliphilic bacterium from Lonar Lake, India.</title>
        <authorList>
            <person name="Joshi A."/>
            <person name="Thite S."/>
            <person name="Mengade P."/>
        </authorList>
    </citation>
    <scope>NUCLEOTIDE SEQUENCE</scope>
    <source>
        <strain evidence="1">MEB 203</strain>
    </source>
</reference>
<proteinExistence type="predicted"/>
<name>A0ABT5VDK9_9BACI</name>
<evidence type="ECO:0000313" key="2">
    <source>
        <dbReference type="Proteomes" id="UP001148125"/>
    </source>
</evidence>
<gene>
    <name evidence="1" type="ORF">N7Z68_09100</name>
</gene>
<comment type="caution">
    <text evidence="1">The sequence shown here is derived from an EMBL/GenBank/DDBJ whole genome shotgun (WGS) entry which is preliminary data.</text>
</comment>
<dbReference type="RefSeq" id="WP_275118165.1">
    <property type="nucleotide sequence ID" value="NZ_JAOTPO010000005.1"/>
</dbReference>
<evidence type="ECO:0000313" key="1">
    <source>
        <dbReference type="EMBL" id="MDE5413543.1"/>
    </source>
</evidence>
<sequence length="98" mass="11308">MFNNNTNLNFPFFRVADAETQVKNAHDMYDIYVNRHFVGQKVLLTQNESVDDVLDFLSQQGVHNVSAHLEGDHYVIQSKTPKDIEHITNVLTTYLNNN</sequence>
<dbReference type="EMBL" id="JAOTPO010000005">
    <property type="protein sequence ID" value="MDE5413543.1"/>
    <property type="molecule type" value="Genomic_DNA"/>
</dbReference>
<dbReference type="Proteomes" id="UP001148125">
    <property type="component" value="Unassembled WGS sequence"/>
</dbReference>